<evidence type="ECO:0000313" key="1">
    <source>
        <dbReference type="EMBL" id="PTB48091.1"/>
    </source>
</evidence>
<organism evidence="1 2">
    <name type="scientific">Trichoderma harzianum CBS 226.95</name>
    <dbReference type="NCBI Taxonomy" id="983964"/>
    <lineage>
        <taxon>Eukaryota</taxon>
        <taxon>Fungi</taxon>
        <taxon>Dikarya</taxon>
        <taxon>Ascomycota</taxon>
        <taxon>Pezizomycotina</taxon>
        <taxon>Sordariomycetes</taxon>
        <taxon>Hypocreomycetidae</taxon>
        <taxon>Hypocreales</taxon>
        <taxon>Hypocreaceae</taxon>
        <taxon>Trichoderma</taxon>
    </lineage>
</organism>
<sequence>MQRHFSPDIVHVTCFSSIRVLRQTETVEPWTAPESSREAVSRSRHDIMSFPLIPEIGFQKLKWRFHLVCGPPLATATGQHDSSSRVQTHRFHWLHHCNKLMVAPSSAADKHQSAAWKRWTPRLASPRTVAKQKWHSLQKVRARVGAKGWAARGPSSSSCKIISAYEIPTQGCTSTS</sequence>
<protein>
    <submittedName>
        <fullName evidence="1">Uncharacterized protein</fullName>
    </submittedName>
</protein>
<dbReference type="RefSeq" id="XP_024767768.1">
    <property type="nucleotide sequence ID" value="XM_024914385.1"/>
</dbReference>
<dbReference type="Proteomes" id="UP000241690">
    <property type="component" value="Unassembled WGS sequence"/>
</dbReference>
<dbReference type="EMBL" id="KZ679703">
    <property type="protein sequence ID" value="PTB48091.1"/>
    <property type="molecule type" value="Genomic_DNA"/>
</dbReference>
<dbReference type="GeneID" id="36622951"/>
<evidence type="ECO:0000313" key="2">
    <source>
        <dbReference type="Proteomes" id="UP000241690"/>
    </source>
</evidence>
<name>A0A2T3ZTF7_TRIHA</name>
<reference evidence="1 2" key="1">
    <citation type="submission" date="2016-07" db="EMBL/GenBank/DDBJ databases">
        <title>Multiple horizontal gene transfer events from other fungi enriched the ability of initially mycotrophic Trichoderma (Ascomycota) to feed on dead plant biomass.</title>
        <authorList>
            <consortium name="DOE Joint Genome Institute"/>
            <person name="Aerts A."/>
            <person name="Atanasova L."/>
            <person name="Chenthamara K."/>
            <person name="Zhang J."/>
            <person name="Grujic M."/>
            <person name="Henrissat B."/>
            <person name="Kuo A."/>
            <person name="Salamov A."/>
            <person name="Lipzen A."/>
            <person name="Labutti K."/>
            <person name="Barry K."/>
            <person name="Miao Y."/>
            <person name="Rahimi M.J."/>
            <person name="Shen Q."/>
            <person name="Grigoriev I.V."/>
            <person name="Kubicek C.P."/>
            <person name="Druzhinina I.S."/>
        </authorList>
    </citation>
    <scope>NUCLEOTIDE SEQUENCE [LARGE SCALE GENOMIC DNA]</scope>
    <source>
        <strain evidence="1 2">CBS 226.95</strain>
    </source>
</reference>
<keyword evidence="2" id="KW-1185">Reference proteome</keyword>
<dbReference type="AlphaFoldDB" id="A0A2T3ZTF7"/>
<gene>
    <name evidence="1" type="ORF">M431DRAFT_335707</name>
</gene>
<proteinExistence type="predicted"/>
<accession>A0A2T3ZTF7</accession>